<dbReference type="Gene3D" id="3.30.450.20">
    <property type="entry name" value="PAS domain"/>
    <property type="match status" value="7"/>
</dbReference>
<dbReference type="Proteomes" id="UP000663722">
    <property type="component" value="Chromosome"/>
</dbReference>
<dbReference type="Pfam" id="PF08269">
    <property type="entry name" value="dCache_2"/>
    <property type="match status" value="1"/>
</dbReference>
<keyword evidence="15" id="KW-1185">Reference proteome</keyword>
<evidence type="ECO:0000256" key="8">
    <source>
        <dbReference type="ARBA" id="ARBA00023012"/>
    </source>
</evidence>
<dbReference type="NCBIfam" id="TIGR00229">
    <property type="entry name" value="sensory_box"/>
    <property type="match status" value="3"/>
</dbReference>
<dbReference type="SUPFAM" id="SSF55874">
    <property type="entry name" value="ATPase domain of HSP90 chaperone/DNA topoisomerase II/histidine kinase"/>
    <property type="match status" value="1"/>
</dbReference>
<evidence type="ECO:0000256" key="7">
    <source>
        <dbReference type="ARBA" id="ARBA00022840"/>
    </source>
</evidence>
<evidence type="ECO:0000256" key="2">
    <source>
        <dbReference type="ARBA" id="ARBA00004370"/>
    </source>
</evidence>
<dbReference type="InterPro" id="IPR000014">
    <property type="entry name" value="PAS"/>
</dbReference>
<dbReference type="PROSITE" id="PS50113">
    <property type="entry name" value="PAC"/>
    <property type="match status" value="2"/>
</dbReference>
<dbReference type="GO" id="GO:0006355">
    <property type="term" value="P:regulation of DNA-templated transcription"/>
    <property type="evidence" value="ECO:0007669"/>
    <property type="project" value="InterPro"/>
</dbReference>
<dbReference type="PROSITE" id="PS50112">
    <property type="entry name" value="PAS"/>
    <property type="match status" value="3"/>
</dbReference>
<evidence type="ECO:0000259" key="13">
    <source>
        <dbReference type="PROSITE" id="PS50113"/>
    </source>
</evidence>
<comment type="catalytic activity">
    <reaction evidence="1">
        <text>ATP + protein L-histidine = ADP + protein N-phospho-L-histidine.</text>
        <dbReference type="EC" id="2.7.13.3"/>
    </reaction>
</comment>
<evidence type="ECO:0000259" key="12">
    <source>
        <dbReference type="PROSITE" id="PS50112"/>
    </source>
</evidence>
<feature type="domain" description="Histidine kinase" evidence="11">
    <location>
        <begin position="1192"/>
        <end position="1364"/>
    </location>
</feature>
<dbReference type="Pfam" id="PF02518">
    <property type="entry name" value="HATPase_c"/>
    <property type="match status" value="1"/>
</dbReference>
<dbReference type="Gene3D" id="3.30.450.40">
    <property type="match status" value="1"/>
</dbReference>
<dbReference type="InterPro" id="IPR036097">
    <property type="entry name" value="HisK_dim/P_sf"/>
</dbReference>
<dbReference type="Gene3D" id="1.10.287.130">
    <property type="match status" value="1"/>
</dbReference>
<dbReference type="CDD" id="cd00130">
    <property type="entry name" value="PAS"/>
    <property type="match status" value="3"/>
</dbReference>
<dbReference type="Gene3D" id="6.10.340.10">
    <property type="match status" value="1"/>
</dbReference>
<dbReference type="Pfam" id="PF00512">
    <property type="entry name" value="HisKA"/>
    <property type="match status" value="1"/>
</dbReference>
<evidence type="ECO:0000256" key="10">
    <source>
        <dbReference type="SAM" id="Phobius"/>
    </source>
</evidence>
<dbReference type="InterPro" id="IPR035965">
    <property type="entry name" value="PAS-like_dom_sf"/>
</dbReference>
<keyword evidence="10" id="KW-1133">Transmembrane helix</keyword>
<sequence>MMFAVIFINKKNFETELRSIHGKLAQNALQSAMYIIKNKYDEVTDSGVLSITDELEGIFSSLKFAETGHIFILDSKGNMLIHLKPARKNLSVMTKTAASESLIQQLAAAAISPEKPVEDLSFFPQKHEHTQIMYVAYFKTADWYVAVSIPDDAISVPIRHLIIKEMLVILMILFAGTVIAISLSEKITNPLLKLARYAAELPKKNFRPEDTRTLLSLKSDNTNNEIGQFIESFIFLEDAFRKSHEELGRRVKEGSSELNDTNALFEKLFSSTHVLLAYMDTEFNFLKVNHAYASADEREPEFFIGKNHFDLYPNKENKAIFREVVRTGNPYFAYAKPFEYHYNPEQGESYWDWSIEPIKEPEGTISGLVLSLINVTNRIRAEAALKESEERFRSIFEQTAVGILLADGGRNILNCNIAAKKMLGYAKEELIGKNVNEISYPDDDIVNMKLLKKMSEDKRDSFQMEKRYIRKNGTIMWGHLTLSYIVRDQSGNPGFYVAMVEDISENKRLEKELRLFKAIVESSQEAIAISDPHGQFVYVNPAHEKLFGYSLEQARQMNYQDYYPPESVELLNHVVAPALAQGKSWEGITDAFDADGRRFPLWERADTVRDPEGNMQFAFAFMHDDTKRIDMENALRKSEERYRTRIESIPHPILEANASGIITFANSAYHNMSGYDKGELNGKPAWELTAPESEQTHFKDYIEMLVKEQPEPTPWFGKILAKDKKFTDVRTDWNYKRDEQGQVTGFVAVVKDIMEENRAKGLLRIQRDLGIALISTASLRETLNQIMDALLKIGEIDCGGIYLVDSITGSLDLIIHKGLSPDFVMKVSHYDADSPHARVIRERKSIYRNEPKVFISEEKELQREGLRCLAIIPVQYEEDVVAVLNLSSHISDEIIPSDRNAIETIASQIGSVIARVKMEEALRESEEKFRRHFRDMPVPAFIWQKQSDDYVLIDYNNAANDLTLGEISNFLGAKGRDIHSQDLQIMRDMDTCFQEKKIIQRQNYFKSPSTGEWKFFNASYVFIPPDMVIRHTVDLTEHKQTEDELNHALSELRTIFDTIPGMIIVIDKEYNLLNMSRTFFKRYGIPEHENIIGRKCYEVKEERTSVCPGCLVAQVFKSGNPKTRMSSPKQEKRIGKAWKSYVAPLKNGSDKIIGAVKIVMDTTDIRDMANKLKKAKEAAECANQAKSEFLTNMSHELRTPLNGILGYTQIFKRDSSLTEKQLEGIEVIHNCGEHLLTMINEILDLSKIEARKLELVTADFRFPSFLKTIAEVIGIRAQEKEIAFEYKITSDLPRGVHGDEKRLRQILLNLLGNAVKFTEKGKVVFTVGTEAGREGAGANTGIRFHVEDTGIGIPDEKLKEIFPG</sequence>
<dbReference type="GO" id="GO:0000155">
    <property type="term" value="F:phosphorelay sensor kinase activity"/>
    <property type="evidence" value="ECO:0007669"/>
    <property type="project" value="InterPro"/>
</dbReference>
<dbReference type="Pfam" id="PF13185">
    <property type="entry name" value="GAF_2"/>
    <property type="match status" value="1"/>
</dbReference>
<name>A0A975BQ59_9BACT</name>
<protein>
    <recommendedName>
        <fullName evidence="3">histidine kinase</fullName>
        <ecNumber evidence="3">2.7.13.3</ecNumber>
    </recommendedName>
</protein>
<dbReference type="PANTHER" id="PTHR43047">
    <property type="entry name" value="TWO-COMPONENT HISTIDINE PROTEIN KINASE"/>
    <property type="match status" value="1"/>
</dbReference>
<dbReference type="Pfam" id="PF00989">
    <property type="entry name" value="PAS"/>
    <property type="match status" value="2"/>
</dbReference>
<reference evidence="14" key="1">
    <citation type="journal article" date="2021" name="Microb. Physiol.">
        <title>Proteogenomic Insights into the Physiology of Marine, Sulfate-Reducing, Filamentous Desulfonema limicola and Desulfonema magnum.</title>
        <authorList>
            <person name="Schnaars V."/>
            <person name="Wohlbrand L."/>
            <person name="Scheve S."/>
            <person name="Hinrichs C."/>
            <person name="Reinhardt R."/>
            <person name="Rabus R."/>
        </authorList>
    </citation>
    <scope>NUCLEOTIDE SEQUENCE</scope>
    <source>
        <strain evidence="14">4be13</strain>
    </source>
</reference>
<dbReference type="SUPFAM" id="SSF47384">
    <property type="entry name" value="Homodimeric domain of signal transducing histidine kinase"/>
    <property type="match status" value="1"/>
</dbReference>
<dbReference type="SMART" id="SM00388">
    <property type="entry name" value="HisKA"/>
    <property type="match status" value="1"/>
</dbReference>
<keyword evidence="8" id="KW-0902">Two-component regulatory system</keyword>
<dbReference type="FunFam" id="1.10.287.130:FF:000038">
    <property type="entry name" value="Sensory transduction histidine kinase"/>
    <property type="match status" value="1"/>
</dbReference>
<evidence type="ECO:0000256" key="1">
    <source>
        <dbReference type="ARBA" id="ARBA00000085"/>
    </source>
</evidence>
<accession>A0A975BQ59</accession>
<evidence type="ECO:0000256" key="5">
    <source>
        <dbReference type="ARBA" id="ARBA00022741"/>
    </source>
</evidence>
<keyword evidence="4" id="KW-0808">Transferase</keyword>
<dbReference type="InterPro" id="IPR003018">
    <property type="entry name" value="GAF"/>
</dbReference>
<dbReference type="EMBL" id="CP061800">
    <property type="protein sequence ID" value="QTA89328.1"/>
    <property type="molecule type" value="Genomic_DNA"/>
</dbReference>
<dbReference type="PROSITE" id="PS50109">
    <property type="entry name" value="HIS_KIN"/>
    <property type="match status" value="1"/>
</dbReference>
<feature type="domain" description="PAC" evidence="13">
    <location>
        <begin position="336"/>
        <end position="387"/>
    </location>
</feature>
<evidence type="ECO:0000313" key="15">
    <source>
        <dbReference type="Proteomes" id="UP000663722"/>
    </source>
</evidence>
<proteinExistence type="predicted"/>
<keyword evidence="6 14" id="KW-0418">Kinase</keyword>
<feature type="domain" description="PAS" evidence="12">
    <location>
        <begin position="512"/>
        <end position="582"/>
    </location>
</feature>
<dbReference type="InterPro" id="IPR004010">
    <property type="entry name" value="Double_Cache_2"/>
</dbReference>
<dbReference type="SUPFAM" id="SSF55781">
    <property type="entry name" value="GAF domain-like"/>
    <property type="match status" value="1"/>
</dbReference>
<comment type="subcellular location">
    <subcellularLocation>
        <location evidence="2">Membrane</location>
    </subcellularLocation>
</comment>
<dbReference type="InterPro" id="IPR000700">
    <property type="entry name" value="PAS-assoc_C"/>
</dbReference>
<evidence type="ECO:0000256" key="3">
    <source>
        <dbReference type="ARBA" id="ARBA00012438"/>
    </source>
</evidence>
<dbReference type="InterPro" id="IPR005467">
    <property type="entry name" value="His_kinase_dom"/>
</dbReference>
<dbReference type="Pfam" id="PF08448">
    <property type="entry name" value="PAS_4"/>
    <property type="match status" value="1"/>
</dbReference>
<keyword evidence="5" id="KW-0547">Nucleotide-binding</keyword>
<feature type="domain" description="PAC" evidence="13">
    <location>
        <begin position="462"/>
        <end position="515"/>
    </location>
</feature>
<feature type="domain" description="PAS" evidence="12">
    <location>
        <begin position="388"/>
        <end position="458"/>
    </location>
</feature>
<dbReference type="InterPro" id="IPR013767">
    <property type="entry name" value="PAS_fold"/>
</dbReference>
<dbReference type="RefSeq" id="WP_207677993.1">
    <property type="nucleotide sequence ID" value="NZ_CP061800.1"/>
</dbReference>
<dbReference type="SMART" id="SM00086">
    <property type="entry name" value="PAC"/>
    <property type="match status" value="4"/>
</dbReference>
<dbReference type="SUPFAM" id="SSF55785">
    <property type="entry name" value="PYP-like sensor domain (PAS domain)"/>
    <property type="match status" value="6"/>
</dbReference>
<dbReference type="GO" id="GO:0016020">
    <property type="term" value="C:membrane"/>
    <property type="evidence" value="ECO:0007669"/>
    <property type="project" value="UniProtKB-SubCell"/>
</dbReference>
<dbReference type="InterPro" id="IPR029016">
    <property type="entry name" value="GAF-like_dom_sf"/>
</dbReference>
<dbReference type="KEGG" id="dmm:dnm_053780"/>
<keyword evidence="9 10" id="KW-0472">Membrane</keyword>
<dbReference type="InterPro" id="IPR003661">
    <property type="entry name" value="HisK_dim/P_dom"/>
</dbReference>
<dbReference type="Pfam" id="PF13426">
    <property type="entry name" value="PAS_9"/>
    <property type="match status" value="1"/>
</dbReference>
<feature type="domain" description="PAS" evidence="12">
    <location>
        <begin position="638"/>
        <end position="709"/>
    </location>
</feature>
<evidence type="ECO:0000313" key="14">
    <source>
        <dbReference type="EMBL" id="QTA89328.1"/>
    </source>
</evidence>
<dbReference type="SMART" id="SM00091">
    <property type="entry name" value="PAS"/>
    <property type="match status" value="5"/>
</dbReference>
<dbReference type="InterPro" id="IPR001610">
    <property type="entry name" value="PAC"/>
</dbReference>
<dbReference type="Gene3D" id="3.30.565.10">
    <property type="entry name" value="Histidine kinase-like ATPase, C-terminal domain"/>
    <property type="match status" value="1"/>
</dbReference>
<evidence type="ECO:0000259" key="11">
    <source>
        <dbReference type="PROSITE" id="PS50109"/>
    </source>
</evidence>
<keyword evidence="10" id="KW-0812">Transmembrane</keyword>
<evidence type="ECO:0000256" key="9">
    <source>
        <dbReference type="ARBA" id="ARBA00023136"/>
    </source>
</evidence>
<dbReference type="GO" id="GO:0005524">
    <property type="term" value="F:ATP binding"/>
    <property type="evidence" value="ECO:0007669"/>
    <property type="project" value="UniProtKB-KW"/>
</dbReference>
<dbReference type="EC" id="2.7.13.3" evidence="3"/>
<dbReference type="CDD" id="cd12912">
    <property type="entry name" value="PDC2_MCP_like"/>
    <property type="match status" value="1"/>
</dbReference>
<keyword evidence="7" id="KW-0067">ATP-binding</keyword>
<feature type="transmembrane region" description="Helical" evidence="10">
    <location>
        <begin position="166"/>
        <end position="184"/>
    </location>
</feature>
<dbReference type="InterPro" id="IPR036890">
    <property type="entry name" value="HATPase_C_sf"/>
</dbReference>
<organism evidence="14 15">
    <name type="scientific">Desulfonema magnum</name>
    <dbReference type="NCBI Taxonomy" id="45655"/>
    <lineage>
        <taxon>Bacteria</taxon>
        <taxon>Pseudomonadati</taxon>
        <taxon>Thermodesulfobacteriota</taxon>
        <taxon>Desulfobacteria</taxon>
        <taxon>Desulfobacterales</taxon>
        <taxon>Desulfococcaceae</taxon>
        <taxon>Desulfonema</taxon>
    </lineage>
</organism>
<evidence type="ECO:0000256" key="4">
    <source>
        <dbReference type="ARBA" id="ARBA00022679"/>
    </source>
</evidence>
<dbReference type="InterPro" id="IPR003594">
    <property type="entry name" value="HATPase_dom"/>
</dbReference>
<dbReference type="InterPro" id="IPR013656">
    <property type="entry name" value="PAS_4"/>
</dbReference>
<gene>
    <name evidence="14" type="ORF">dnm_053780</name>
</gene>
<dbReference type="CDD" id="cd00082">
    <property type="entry name" value="HisKA"/>
    <property type="match status" value="1"/>
</dbReference>
<dbReference type="Pfam" id="PF13188">
    <property type="entry name" value="PAS_8"/>
    <property type="match status" value="1"/>
</dbReference>
<evidence type="ECO:0000256" key="6">
    <source>
        <dbReference type="ARBA" id="ARBA00022777"/>
    </source>
</evidence>